<dbReference type="EMBL" id="BMKX01000001">
    <property type="protein sequence ID" value="GGJ48149.1"/>
    <property type="molecule type" value="Genomic_DNA"/>
</dbReference>
<evidence type="ECO:0000259" key="4">
    <source>
        <dbReference type="PROSITE" id="PS51118"/>
    </source>
</evidence>
<dbReference type="RefSeq" id="WP_096254822.1">
    <property type="nucleotide sequence ID" value="NZ_BMKX01000001.1"/>
</dbReference>
<dbReference type="SUPFAM" id="SSF46785">
    <property type="entry name" value="Winged helix' DNA-binding domain"/>
    <property type="match status" value="1"/>
</dbReference>
<dbReference type="PROSITE" id="PS51118">
    <property type="entry name" value="HTH_HXLR"/>
    <property type="match status" value="1"/>
</dbReference>
<dbReference type="PANTHER" id="PTHR33204:SF39">
    <property type="entry name" value="TRANSCRIPTIONAL REGULATORY PROTEIN"/>
    <property type="match status" value="1"/>
</dbReference>
<accession>A0ABQ2D6X2</accession>
<proteinExistence type="predicted"/>
<keyword evidence="3" id="KW-0804">Transcription</keyword>
<dbReference type="GeneID" id="303302763"/>
<comment type="caution">
    <text evidence="5">The sequence shown here is derived from an EMBL/GenBank/DDBJ whole genome shotgun (WGS) entry which is preliminary data.</text>
</comment>
<dbReference type="InterPro" id="IPR036390">
    <property type="entry name" value="WH_DNA-bd_sf"/>
</dbReference>
<evidence type="ECO:0000256" key="3">
    <source>
        <dbReference type="ARBA" id="ARBA00023163"/>
    </source>
</evidence>
<evidence type="ECO:0000313" key="6">
    <source>
        <dbReference type="Proteomes" id="UP000606115"/>
    </source>
</evidence>
<keyword evidence="6" id="KW-1185">Reference proteome</keyword>
<protein>
    <submittedName>
        <fullName evidence="5">Transcriptional regulator</fullName>
    </submittedName>
</protein>
<sequence>MDSTPTFNVLVPDCPSREIMQRLGDKWTPLVMLTLASGPLRFSELRQHIGSVTPKVLTSTLRTLERDGLVDRQVTAQVPIRVDYELTNLGLSLLEPMDAIRIWSEKHAAKVMAARELFDEN</sequence>
<dbReference type="Pfam" id="PF01638">
    <property type="entry name" value="HxlR"/>
    <property type="match status" value="1"/>
</dbReference>
<evidence type="ECO:0000256" key="2">
    <source>
        <dbReference type="ARBA" id="ARBA00023125"/>
    </source>
</evidence>
<evidence type="ECO:0000313" key="5">
    <source>
        <dbReference type="EMBL" id="GGJ48149.1"/>
    </source>
</evidence>
<dbReference type="InterPro" id="IPR036388">
    <property type="entry name" value="WH-like_DNA-bd_sf"/>
</dbReference>
<organism evidence="5 6">
    <name type="scientific">Glutamicibacter ardleyensis</name>
    <dbReference type="NCBI Taxonomy" id="225894"/>
    <lineage>
        <taxon>Bacteria</taxon>
        <taxon>Bacillati</taxon>
        <taxon>Actinomycetota</taxon>
        <taxon>Actinomycetes</taxon>
        <taxon>Micrococcales</taxon>
        <taxon>Micrococcaceae</taxon>
        <taxon>Glutamicibacter</taxon>
    </lineage>
</organism>
<dbReference type="InterPro" id="IPR002577">
    <property type="entry name" value="HTH_HxlR"/>
</dbReference>
<name>A0ABQ2D6X2_9MICC</name>
<gene>
    <name evidence="5" type="ORF">GCM10007173_03480</name>
</gene>
<keyword evidence="2" id="KW-0238">DNA-binding</keyword>
<dbReference type="Proteomes" id="UP000606115">
    <property type="component" value="Unassembled WGS sequence"/>
</dbReference>
<feature type="domain" description="HTH hxlR-type" evidence="4">
    <location>
        <begin position="14"/>
        <end position="112"/>
    </location>
</feature>
<dbReference type="Gene3D" id="1.10.10.10">
    <property type="entry name" value="Winged helix-like DNA-binding domain superfamily/Winged helix DNA-binding domain"/>
    <property type="match status" value="1"/>
</dbReference>
<dbReference type="PANTHER" id="PTHR33204">
    <property type="entry name" value="TRANSCRIPTIONAL REGULATOR, MARR FAMILY"/>
    <property type="match status" value="1"/>
</dbReference>
<evidence type="ECO:0000256" key="1">
    <source>
        <dbReference type="ARBA" id="ARBA00023015"/>
    </source>
</evidence>
<keyword evidence="1" id="KW-0805">Transcription regulation</keyword>
<reference evidence="6" key="1">
    <citation type="journal article" date="2019" name="Int. J. Syst. Evol. Microbiol.">
        <title>The Global Catalogue of Microorganisms (GCM) 10K type strain sequencing project: providing services to taxonomists for standard genome sequencing and annotation.</title>
        <authorList>
            <consortium name="The Broad Institute Genomics Platform"/>
            <consortium name="The Broad Institute Genome Sequencing Center for Infectious Disease"/>
            <person name="Wu L."/>
            <person name="Ma J."/>
        </authorList>
    </citation>
    <scope>NUCLEOTIDE SEQUENCE [LARGE SCALE GENOMIC DNA]</scope>
    <source>
        <strain evidence="6">CGMCC 1.3685</strain>
    </source>
</reference>